<proteinExistence type="predicted"/>
<evidence type="ECO:0000256" key="1">
    <source>
        <dbReference type="ARBA" id="ARBA00022603"/>
    </source>
</evidence>
<dbReference type="Proteomes" id="UP001276659">
    <property type="component" value="Unassembled WGS sequence"/>
</dbReference>
<comment type="caution">
    <text evidence="5">The sequence shown here is derived from an EMBL/GenBank/DDBJ whole genome shotgun (WGS) entry which is preliminary data.</text>
</comment>
<dbReference type="AlphaFoldDB" id="A0AAE0DNY0"/>
<dbReference type="Pfam" id="PF13649">
    <property type="entry name" value="Methyltransf_25"/>
    <property type="match status" value="1"/>
</dbReference>
<reference evidence="5" key="1">
    <citation type="submission" date="2022-11" db="EMBL/GenBank/DDBJ databases">
        <title>Chromosomal genome sequence assembly and mating type (MAT) locus characterization of the leprose asexual lichenized fungus Lepraria neglecta (Nyl.) Erichsen.</title>
        <authorList>
            <person name="Allen J.L."/>
            <person name="Pfeffer B."/>
        </authorList>
    </citation>
    <scope>NUCLEOTIDE SEQUENCE</scope>
    <source>
        <strain evidence="5">Allen 5258</strain>
    </source>
</reference>
<dbReference type="PANTHER" id="PTHR43861:SF1">
    <property type="entry name" value="TRANS-ACONITATE 2-METHYLTRANSFERASE"/>
    <property type="match status" value="1"/>
</dbReference>
<dbReference type="InterPro" id="IPR041698">
    <property type="entry name" value="Methyltransf_25"/>
</dbReference>
<keyword evidence="2" id="KW-0808">Transferase</keyword>
<feature type="region of interest" description="Disordered" evidence="3">
    <location>
        <begin position="1"/>
        <end position="49"/>
    </location>
</feature>
<feature type="compositionally biased region" description="Polar residues" evidence="3">
    <location>
        <begin position="27"/>
        <end position="44"/>
    </location>
</feature>
<gene>
    <name evidence="5" type="ORF">OEA41_008552</name>
</gene>
<sequence length="310" mass="34307">MSAEIRKSSDEHTTNDNPKQPKLTGQECISHNTTDPSTTSSQAQPKDHWTHSAYNSSASFVPKLTSEIVQWLDAQPNDVILDLGCGDGVLTAQIANSCTRVDAFDASSNLIGSARSSYGTLPNADWYVVDCRYLEEKGEIQEGQYNKVFSNAALHWILRDPFTRMSVLRGAYKALQPGGEFVFEMGGAGNVADVHTALLAALVHQGGSIEQAREACPWYFPSEQLMKSMLEEVGFKVEKSKLEYRPTELTGGLEAWVRLMGAQFLEVLPTDEKKEAVVKEVCDVLKTVLTHEEDGTMWLGYVRLRVAARK</sequence>
<dbReference type="Gene3D" id="3.40.50.150">
    <property type="entry name" value="Vaccinia Virus protein VP39"/>
    <property type="match status" value="1"/>
</dbReference>
<dbReference type="CDD" id="cd02440">
    <property type="entry name" value="AdoMet_MTases"/>
    <property type="match status" value="1"/>
</dbReference>
<organism evidence="5 6">
    <name type="scientific">Lepraria neglecta</name>
    <dbReference type="NCBI Taxonomy" id="209136"/>
    <lineage>
        <taxon>Eukaryota</taxon>
        <taxon>Fungi</taxon>
        <taxon>Dikarya</taxon>
        <taxon>Ascomycota</taxon>
        <taxon>Pezizomycotina</taxon>
        <taxon>Lecanoromycetes</taxon>
        <taxon>OSLEUM clade</taxon>
        <taxon>Lecanoromycetidae</taxon>
        <taxon>Lecanorales</taxon>
        <taxon>Lecanorineae</taxon>
        <taxon>Stereocaulaceae</taxon>
        <taxon>Lepraria</taxon>
    </lineage>
</organism>
<dbReference type="EMBL" id="JASNWA010000004">
    <property type="protein sequence ID" value="KAK3177223.1"/>
    <property type="molecule type" value="Genomic_DNA"/>
</dbReference>
<evidence type="ECO:0000256" key="2">
    <source>
        <dbReference type="ARBA" id="ARBA00022679"/>
    </source>
</evidence>
<accession>A0AAE0DNY0</accession>
<dbReference type="GO" id="GO:0032259">
    <property type="term" value="P:methylation"/>
    <property type="evidence" value="ECO:0007669"/>
    <property type="project" value="UniProtKB-KW"/>
</dbReference>
<dbReference type="InterPro" id="IPR029063">
    <property type="entry name" value="SAM-dependent_MTases_sf"/>
</dbReference>
<evidence type="ECO:0000259" key="4">
    <source>
        <dbReference type="Pfam" id="PF13649"/>
    </source>
</evidence>
<evidence type="ECO:0000313" key="5">
    <source>
        <dbReference type="EMBL" id="KAK3177223.1"/>
    </source>
</evidence>
<protein>
    <recommendedName>
        <fullName evidence="4">Methyltransferase domain-containing protein</fullName>
    </recommendedName>
</protein>
<dbReference type="GO" id="GO:0008168">
    <property type="term" value="F:methyltransferase activity"/>
    <property type="evidence" value="ECO:0007669"/>
    <property type="project" value="UniProtKB-KW"/>
</dbReference>
<evidence type="ECO:0000313" key="6">
    <source>
        <dbReference type="Proteomes" id="UP001276659"/>
    </source>
</evidence>
<feature type="domain" description="Methyltransferase" evidence="4">
    <location>
        <begin position="80"/>
        <end position="179"/>
    </location>
</feature>
<dbReference type="SUPFAM" id="SSF53335">
    <property type="entry name" value="S-adenosyl-L-methionine-dependent methyltransferases"/>
    <property type="match status" value="1"/>
</dbReference>
<evidence type="ECO:0000256" key="3">
    <source>
        <dbReference type="SAM" id="MobiDB-lite"/>
    </source>
</evidence>
<name>A0AAE0DNY0_9LECA</name>
<keyword evidence="6" id="KW-1185">Reference proteome</keyword>
<feature type="compositionally biased region" description="Basic and acidic residues" evidence="3">
    <location>
        <begin position="1"/>
        <end position="14"/>
    </location>
</feature>
<keyword evidence="1" id="KW-0489">Methyltransferase</keyword>
<dbReference type="PANTHER" id="PTHR43861">
    <property type="entry name" value="TRANS-ACONITATE 2-METHYLTRANSFERASE-RELATED"/>
    <property type="match status" value="1"/>
</dbReference>